<keyword evidence="2" id="KW-1185">Reference proteome</keyword>
<comment type="caution">
    <text evidence="1">The sequence shown here is derived from an EMBL/GenBank/DDBJ whole genome shotgun (WGS) entry which is preliminary data.</text>
</comment>
<proteinExistence type="predicted"/>
<reference evidence="1 2" key="1">
    <citation type="journal article" date="2024" name="Insects">
        <title>An Improved Chromosome-Level Genome Assembly of the Firefly Pyrocoelia pectoralis.</title>
        <authorList>
            <person name="Fu X."/>
            <person name="Meyer-Rochow V.B."/>
            <person name="Ballantyne L."/>
            <person name="Zhu X."/>
        </authorList>
    </citation>
    <scope>NUCLEOTIDE SEQUENCE [LARGE SCALE GENOMIC DNA]</scope>
    <source>
        <strain evidence="1">XCY_ONT2</strain>
    </source>
</reference>
<protein>
    <submittedName>
        <fullName evidence="1">Uncharacterized protein</fullName>
    </submittedName>
</protein>
<dbReference type="EMBL" id="JAVRBK010000001">
    <property type="protein sequence ID" value="KAK5649868.1"/>
    <property type="molecule type" value="Genomic_DNA"/>
</dbReference>
<organism evidence="1 2">
    <name type="scientific">Pyrocoelia pectoralis</name>
    <dbReference type="NCBI Taxonomy" id="417401"/>
    <lineage>
        <taxon>Eukaryota</taxon>
        <taxon>Metazoa</taxon>
        <taxon>Ecdysozoa</taxon>
        <taxon>Arthropoda</taxon>
        <taxon>Hexapoda</taxon>
        <taxon>Insecta</taxon>
        <taxon>Pterygota</taxon>
        <taxon>Neoptera</taxon>
        <taxon>Endopterygota</taxon>
        <taxon>Coleoptera</taxon>
        <taxon>Polyphaga</taxon>
        <taxon>Elateriformia</taxon>
        <taxon>Elateroidea</taxon>
        <taxon>Lampyridae</taxon>
        <taxon>Lampyrinae</taxon>
        <taxon>Pyrocoelia</taxon>
    </lineage>
</organism>
<dbReference type="AlphaFoldDB" id="A0AAN7ZWI7"/>
<gene>
    <name evidence="1" type="ORF">RI129_000897</name>
</gene>
<sequence length="182" mass="21026">MDGKLLDITNREAIERERQNKFIAATHKINDLKKKINETDTQTVLFEKESNALKEECNNLRIEEELQNQLTNTFKSKNASSEKLLGEEEAILEDIQNTVYKNLNDYINKVQNAVEEKHTGELDDFIQIRNVLYDIGRVKKEVSVLEGEVRALNLFIKCQENQTTSARDMILFLRSANVHGDI</sequence>
<dbReference type="Proteomes" id="UP001329430">
    <property type="component" value="Chromosome 1"/>
</dbReference>
<accession>A0AAN7ZWI7</accession>
<evidence type="ECO:0000313" key="2">
    <source>
        <dbReference type="Proteomes" id="UP001329430"/>
    </source>
</evidence>
<name>A0AAN7ZWI7_9COLE</name>
<evidence type="ECO:0000313" key="1">
    <source>
        <dbReference type="EMBL" id="KAK5649868.1"/>
    </source>
</evidence>